<keyword evidence="1" id="KW-1133">Transmembrane helix</keyword>
<organism evidence="2 3">
    <name type="scientific">Marinospirillum celere</name>
    <dbReference type="NCBI Taxonomy" id="1122252"/>
    <lineage>
        <taxon>Bacteria</taxon>
        <taxon>Pseudomonadati</taxon>
        <taxon>Pseudomonadota</taxon>
        <taxon>Gammaproteobacteria</taxon>
        <taxon>Oceanospirillales</taxon>
        <taxon>Oceanospirillaceae</taxon>
        <taxon>Marinospirillum</taxon>
    </lineage>
</organism>
<reference evidence="2 3" key="1">
    <citation type="submission" date="2016-10" db="EMBL/GenBank/DDBJ databases">
        <authorList>
            <person name="de Groot N.N."/>
        </authorList>
    </citation>
    <scope>NUCLEOTIDE SEQUENCE [LARGE SCALE GENOMIC DNA]</scope>
    <source>
        <strain evidence="2 3">DSM 18438</strain>
    </source>
</reference>
<gene>
    <name evidence="2" type="ORF">SAMN05660443_1144</name>
</gene>
<feature type="transmembrane region" description="Helical" evidence="1">
    <location>
        <begin position="48"/>
        <end position="68"/>
    </location>
</feature>
<dbReference type="STRING" id="1122252.SAMN05660443_1144"/>
<feature type="transmembrane region" description="Helical" evidence="1">
    <location>
        <begin position="7"/>
        <end position="28"/>
    </location>
</feature>
<dbReference type="EMBL" id="FOLH01000002">
    <property type="protein sequence ID" value="SFC01451.1"/>
    <property type="molecule type" value="Genomic_DNA"/>
</dbReference>
<keyword evidence="1" id="KW-0472">Membrane</keyword>
<keyword evidence="1" id="KW-0812">Transmembrane</keyword>
<feature type="transmembrane region" description="Helical" evidence="1">
    <location>
        <begin position="262"/>
        <end position="280"/>
    </location>
</feature>
<evidence type="ECO:0000313" key="2">
    <source>
        <dbReference type="EMBL" id="SFC01451.1"/>
    </source>
</evidence>
<protein>
    <submittedName>
        <fullName evidence="2">Uncharacterized protein</fullName>
    </submittedName>
</protein>
<feature type="transmembrane region" description="Helical" evidence="1">
    <location>
        <begin position="236"/>
        <end position="256"/>
    </location>
</feature>
<dbReference type="AlphaFoldDB" id="A0A1I1FQ96"/>
<proteinExistence type="predicted"/>
<dbReference type="Proteomes" id="UP000199058">
    <property type="component" value="Unassembled WGS sequence"/>
</dbReference>
<keyword evidence="3" id="KW-1185">Reference proteome</keyword>
<name>A0A1I1FQ96_9GAMM</name>
<evidence type="ECO:0000256" key="1">
    <source>
        <dbReference type="SAM" id="Phobius"/>
    </source>
</evidence>
<accession>A0A1I1FQ96</accession>
<feature type="transmembrane region" description="Helical" evidence="1">
    <location>
        <begin position="107"/>
        <end position="128"/>
    </location>
</feature>
<feature type="transmembrane region" description="Helical" evidence="1">
    <location>
        <begin position="163"/>
        <end position="182"/>
    </location>
</feature>
<feature type="transmembrane region" description="Helical" evidence="1">
    <location>
        <begin position="75"/>
        <end position="95"/>
    </location>
</feature>
<evidence type="ECO:0000313" key="3">
    <source>
        <dbReference type="Proteomes" id="UP000199058"/>
    </source>
</evidence>
<sequence length="286" mass="32108">MYLSRNPLHYLSFAVLLALLFLVFFITGLPLSAPTYLNSILGLPLPGFWFPVILTTVLLLGPFLLGSLVYERLAYLWLVLIVLASMGLRAVMFTADGDPHFLSPTFLVIDCLLVVVGLGCVYVGRLLVIDKEEFESRKRLGSALVNKPVPEGLNASLLMRLKAWAQGTAYGLGVSAFVFFITPFVFGGFWLLVWAALLGFACSGIKVSWDDWIKERLRGYQGFYSHNLQPAYWKKLPGLFLGLVVGSLGLYLFYRLELVNEVLFYLSLVTTWIAGPIYLYHQNKNF</sequence>